<reference evidence="2" key="1">
    <citation type="journal article" date="2014" name="Sci. Data">
        <title>Genomes of diverse isolates of the marine cyanobacterium Prochlorococcus.</title>
        <authorList>
            <person name="Biller S."/>
            <person name="Berube P."/>
            <person name="Thompson J."/>
            <person name="Kelly L."/>
            <person name="Roggensack S."/>
            <person name="Awad L."/>
            <person name="Roache-Johnson K."/>
            <person name="Ding H."/>
            <person name="Giovannoni S.J."/>
            <person name="Moore L.R."/>
            <person name="Chisholm S.W."/>
        </authorList>
    </citation>
    <scope>NUCLEOTIDE SEQUENCE [LARGE SCALE GENOMIC DNA]</scope>
    <source>
        <strain evidence="2">PAC1</strain>
    </source>
</reference>
<gene>
    <name evidence="1" type="ORF">EV03_1418</name>
</gene>
<organism evidence="1 2">
    <name type="scientific">Prochlorococcus marinus str. PAC1</name>
    <dbReference type="NCBI Taxonomy" id="59924"/>
    <lineage>
        <taxon>Bacteria</taxon>
        <taxon>Bacillati</taxon>
        <taxon>Cyanobacteriota</taxon>
        <taxon>Cyanophyceae</taxon>
        <taxon>Synechococcales</taxon>
        <taxon>Prochlorococcaceae</taxon>
        <taxon>Prochlorococcus</taxon>
    </lineage>
</organism>
<evidence type="ECO:0000313" key="1">
    <source>
        <dbReference type="EMBL" id="KGG20214.1"/>
    </source>
</evidence>
<name>A0A0A2C6E7_PROMR</name>
<protein>
    <submittedName>
        <fullName evidence="1">Uncharacterized protein</fullName>
    </submittedName>
</protein>
<sequence>MVLEKYTHLPTISTFPFLNPVISDKLFLNFLEVFLLRILKF</sequence>
<dbReference type="AlphaFoldDB" id="A0A0A2C6E7"/>
<comment type="caution">
    <text evidence="1">The sequence shown here is derived from an EMBL/GenBank/DDBJ whole genome shotgun (WGS) entry which is preliminary data.</text>
</comment>
<evidence type="ECO:0000313" key="2">
    <source>
        <dbReference type="Proteomes" id="UP000030392"/>
    </source>
</evidence>
<dbReference type="EMBL" id="JNAX01000013">
    <property type="protein sequence ID" value="KGG20214.1"/>
    <property type="molecule type" value="Genomic_DNA"/>
</dbReference>
<dbReference type="Proteomes" id="UP000030392">
    <property type="component" value="Unassembled WGS sequence"/>
</dbReference>
<proteinExistence type="predicted"/>
<accession>A0A0A2C6E7</accession>